<dbReference type="PANTHER" id="PTHR46599:SF6">
    <property type="entry name" value="DUAL SPECIFICITY PHOSPHATASE 26"/>
    <property type="match status" value="1"/>
</dbReference>
<keyword evidence="3" id="KW-1185">Reference proteome</keyword>
<dbReference type="Pfam" id="PF13843">
    <property type="entry name" value="DDE_Tnp_1_7"/>
    <property type="match status" value="1"/>
</dbReference>
<evidence type="ECO:0000313" key="3">
    <source>
        <dbReference type="Proteomes" id="UP001162156"/>
    </source>
</evidence>
<sequence>MLADIVKWTNIKIRKERQKYKNPLNSDLRDLDVTELHIRSIFATDGTGRDIFRCVTNANRFAIILSCLRFDNLADRSERRKTDSVAPISELLNSFVANCQQQFVIGTGACSDEILIPFRGRCKFKMYMPKKPAKYGLKIMALTDSRSGYFLNGYIYCGKGSDGYTLSDDEKKYSIPSQTVIRLSKPIQGTNRNISADNWFFSMKIVNYLTTKKLTYVGTLKKNKREIPLSILPSKQRSVGSSLYEFTRIVTLFSYVTKKNKAVILLSSVHHNEYTDPQTGKPKIIEYYNCNKGGVDSLNEKYSVYGTGRRTQRWPMAIFYGLLDISSVNSYILHQSHRDDTKITRLQFIKTLAFQLGRPVLQIRMINCNVNREVRAYIGRVLGKTQFPLDPPEQEAGKLVKKKLCYMCPYKKKIVIVF</sequence>
<proteinExistence type="predicted"/>
<dbReference type="PANTHER" id="PTHR46599">
    <property type="entry name" value="PIGGYBAC TRANSPOSABLE ELEMENT-DERIVED PROTEIN 4"/>
    <property type="match status" value="1"/>
</dbReference>
<dbReference type="AlphaFoldDB" id="A0AAV8WQ47"/>
<dbReference type="InterPro" id="IPR029526">
    <property type="entry name" value="PGBD"/>
</dbReference>
<evidence type="ECO:0000259" key="1">
    <source>
        <dbReference type="Pfam" id="PF13843"/>
    </source>
</evidence>
<dbReference type="Proteomes" id="UP001162156">
    <property type="component" value="Unassembled WGS sequence"/>
</dbReference>
<gene>
    <name evidence="2" type="ORF">NQ314_018651</name>
</gene>
<evidence type="ECO:0000313" key="2">
    <source>
        <dbReference type="EMBL" id="KAJ8928742.1"/>
    </source>
</evidence>
<name>A0AAV8WQ47_9CUCU</name>
<comment type="caution">
    <text evidence="2">The sequence shown here is derived from an EMBL/GenBank/DDBJ whole genome shotgun (WGS) entry which is preliminary data.</text>
</comment>
<protein>
    <recommendedName>
        <fullName evidence="1">PiggyBac transposable element-derived protein domain-containing protein</fullName>
    </recommendedName>
</protein>
<organism evidence="2 3">
    <name type="scientific">Rhamnusium bicolor</name>
    <dbReference type="NCBI Taxonomy" id="1586634"/>
    <lineage>
        <taxon>Eukaryota</taxon>
        <taxon>Metazoa</taxon>
        <taxon>Ecdysozoa</taxon>
        <taxon>Arthropoda</taxon>
        <taxon>Hexapoda</taxon>
        <taxon>Insecta</taxon>
        <taxon>Pterygota</taxon>
        <taxon>Neoptera</taxon>
        <taxon>Endopterygota</taxon>
        <taxon>Coleoptera</taxon>
        <taxon>Polyphaga</taxon>
        <taxon>Cucujiformia</taxon>
        <taxon>Chrysomeloidea</taxon>
        <taxon>Cerambycidae</taxon>
        <taxon>Lepturinae</taxon>
        <taxon>Rhagiini</taxon>
        <taxon>Rhamnusium</taxon>
    </lineage>
</organism>
<reference evidence="2" key="1">
    <citation type="journal article" date="2023" name="Insect Mol. Biol.">
        <title>Genome sequencing provides insights into the evolution of gene families encoding plant cell wall-degrading enzymes in longhorned beetles.</title>
        <authorList>
            <person name="Shin N.R."/>
            <person name="Okamura Y."/>
            <person name="Kirsch R."/>
            <person name="Pauchet Y."/>
        </authorList>
    </citation>
    <scope>NUCLEOTIDE SEQUENCE</scope>
    <source>
        <strain evidence="2">RBIC_L_NR</strain>
    </source>
</reference>
<feature type="domain" description="PiggyBac transposable element-derived protein" evidence="1">
    <location>
        <begin position="38"/>
        <end position="331"/>
    </location>
</feature>
<dbReference type="EMBL" id="JANEYF010005273">
    <property type="protein sequence ID" value="KAJ8928742.1"/>
    <property type="molecule type" value="Genomic_DNA"/>
</dbReference>
<accession>A0AAV8WQ47</accession>